<protein>
    <submittedName>
        <fullName evidence="1">Uncharacterized protein</fullName>
    </submittedName>
</protein>
<gene>
    <name evidence="1" type="ORF">FGO68_gene11336</name>
</gene>
<organism evidence="1 2">
    <name type="scientific">Halteria grandinella</name>
    <dbReference type="NCBI Taxonomy" id="5974"/>
    <lineage>
        <taxon>Eukaryota</taxon>
        <taxon>Sar</taxon>
        <taxon>Alveolata</taxon>
        <taxon>Ciliophora</taxon>
        <taxon>Intramacronucleata</taxon>
        <taxon>Spirotrichea</taxon>
        <taxon>Stichotrichia</taxon>
        <taxon>Sporadotrichida</taxon>
        <taxon>Halteriidae</taxon>
        <taxon>Halteria</taxon>
    </lineage>
</organism>
<comment type="caution">
    <text evidence="1">The sequence shown here is derived from an EMBL/GenBank/DDBJ whole genome shotgun (WGS) entry which is preliminary data.</text>
</comment>
<evidence type="ECO:0000313" key="2">
    <source>
        <dbReference type="Proteomes" id="UP000785679"/>
    </source>
</evidence>
<dbReference type="Proteomes" id="UP000785679">
    <property type="component" value="Unassembled WGS sequence"/>
</dbReference>
<dbReference type="AlphaFoldDB" id="A0A8J8NBW5"/>
<dbReference type="EMBL" id="RRYP01026452">
    <property type="protein sequence ID" value="TNV71849.1"/>
    <property type="molecule type" value="Genomic_DNA"/>
</dbReference>
<keyword evidence="2" id="KW-1185">Reference proteome</keyword>
<accession>A0A8J8NBW5</accession>
<proteinExistence type="predicted"/>
<name>A0A8J8NBW5_HALGN</name>
<sequence length="86" mass="9738">MSVDPGVKNGSGNKTCIIRNWSHLFASDMRSFQVEFFLMSVVYHEQSDCTLVQIVQILQACLHDRAIIRVVPLNSSLNVKYVQACH</sequence>
<reference evidence="1" key="1">
    <citation type="submission" date="2019-06" db="EMBL/GenBank/DDBJ databases">
        <authorList>
            <person name="Zheng W."/>
        </authorList>
    </citation>
    <scope>NUCLEOTIDE SEQUENCE</scope>
    <source>
        <strain evidence="1">QDHG01</strain>
    </source>
</reference>
<evidence type="ECO:0000313" key="1">
    <source>
        <dbReference type="EMBL" id="TNV71849.1"/>
    </source>
</evidence>